<proteinExistence type="predicted"/>
<dbReference type="Pfam" id="PF13472">
    <property type="entry name" value="Lipase_GDSL_2"/>
    <property type="match status" value="1"/>
</dbReference>
<dbReference type="GO" id="GO:0016787">
    <property type="term" value="F:hydrolase activity"/>
    <property type="evidence" value="ECO:0007669"/>
    <property type="project" value="UniProtKB-KW"/>
</dbReference>
<feature type="domain" description="SGNH hydrolase-type esterase" evidence="1">
    <location>
        <begin position="61"/>
        <end position="248"/>
    </location>
</feature>
<name>A0ABV5WAH3_9BACI</name>
<comment type="caution">
    <text evidence="2">The sequence shown here is derived from an EMBL/GenBank/DDBJ whole genome shotgun (WGS) entry which is preliminary data.</text>
</comment>
<reference evidence="2 3" key="1">
    <citation type="submission" date="2024-09" db="EMBL/GenBank/DDBJ databases">
        <authorList>
            <person name="Sun Q."/>
            <person name="Mori K."/>
        </authorList>
    </citation>
    <scope>NUCLEOTIDE SEQUENCE [LARGE SCALE GENOMIC DNA]</scope>
    <source>
        <strain evidence="2 3">JCM 11201</strain>
    </source>
</reference>
<dbReference type="CDD" id="cd04506">
    <property type="entry name" value="SGNH_hydrolase_YpmR_like"/>
    <property type="match status" value="1"/>
</dbReference>
<evidence type="ECO:0000259" key="1">
    <source>
        <dbReference type="Pfam" id="PF13472"/>
    </source>
</evidence>
<sequence length="270" mass="29874">MRPIMIKVLLAVMAVSLSLFLYGFIVGANDVLNPKASSMPKAGEEATKVKKNAKNLQLVSLGDSLTRGVGDKEAIGYIGRVRNHLESEYQQKTSLANLAVSGAKMPDLLKQLSDKGVQYSIKQADVIVFTIGGNDLFPGWEALGNLDLTKYRPDEATFQANARNIIELIRKVNPDCPIFWIGLYNPFEDVPELSGSSTVVVNWNASLERTALEFSNVHIIPVFDLFHSRGKELLYSDHFHPNEKGYALVANRLLQDLVSQLGIDKKEVTD</sequence>
<dbReference type="Proteomes" id="UP001589609">
    <property type="component" value="Unassembled WGS sequence"/>
</dbReference>
<dbReference type="SUPFAM" id="SSF52266">
    <property type="entry name" value="SGNH hydrolase"/>
    <property type="match status" value="1"/>
</dbReference>
<protein>
    <submittedName>
        <fullName evidence="2">SGNH/GDSL hydrolase family protein</fullName>
    </submittedName>
</protein>
<dbReference type="PANTHER" id="PTHR30383">
    <property type="entry name" value="THIOESTERASE 1/PROTEASE 1/LYSOPHOSPHOLIPASE L1"/>
    <property type="match status" value="1"/>
</dbReference>
<dbReference type="InterPro" id="IPR051532">
    <property type="entry name" value="Ester_Hydrolysis_Enzymes"/>
</dbReference>
<accession>A0ABV5WAH3</accession>
<dbReference type="InterPro" id="IPR036514">
    <property type="entry name" value="SGNH_hydro_sf"/>
</dbReference>
<dbReference type="RefSeq" id="WP_379947720.1">
    <property type="nucleotide sequence ID" value="NZ_JBHMAF010000010.1"/>
</dbReference>
<keyword evidence="2" id="KW-0378">Hydrolase</keyword>
<gene>
    <name evidence="2" type="ORF">ACFFMS_02415</name>
</gene>
<dbReference type="EMBL" id="JBHMAF010000010">
    <property type="protein sequence ID" value="MFB9757400.1"/>
    <property type="molecule type" value="Genomic_DNA"/>
</dbReference>
<evidence type="ECO:0000313" key="3">
    <source>
        <dbReference type="Proteomes" id="UP001589609"/>
    </source>
</evidence>
<evidence type="ECO:0000313" key="2">
    <source>
        <dbReference type="EMBL" id="MFB9757400.1"/>
    </source>
</evidence>
<dbReference type="Gene3D" id="3.40.50.1110">
    <property type="entry name" value="SGNH hydrolase"/>
    <property type="match status" value="1"/>
</dbReference>
<organism evidence="2 3">
    <name type="scientific">Ectobacillus funiculus</name>
    <dbReference type="NCBI Taxonomy" id="137993"/>
    <lineage>
        <taxon>Bacteria</taxon>
        <taxon>Bacillati</taxon>
        <taxon>Bacillota</taxon>
        <taxon>Bacilli</taxon>
        <taxon>Bacillales</taxon>
        <taxon>Bacillaceae</taxon>
        <taxon>Ectobacillus</taxon>
    </lineage>
</organism>
<dbReference type="PANTHER" id="PTHR30383:SF27">
    <property type="entry name" value="SPORE GERMINATION LIPASE LIPC"/>
    <property type="match status" value="1"/>
</dbReference>
<dbReference type="InterPro" id="IPR013830">
    <property type="entry name" value="SGNH_hydro"/>
</dbReference>
<keyword evidence="3" id="KW-1185">Reference proteome</keyword>